<dbReference type="PANTHER" id="PTHR19849">
    <property type="entry name" value="PHOSPHOLIPASE A-2-ACTIVATING PROTEIN"/>
    <property type="match status" value="1"/>
</dbReference>
<dbReference type="Gene3D" id="1.25.10.10">
    <property type="entry name" value="Leucine-rich Repeat Variant"/>
    <property type="match status" value="1"/>
</dbReference>
<evidence type="ECO:0000256" key="1">
    <source>
        <dbReference type="ARBA" id="ARBA00004496"/>
    </source>
</evidence>
<evidence type="ECO:0000256" key="2">
    <source>
        <dbReference type="ARBA" id="ARBA00022490"/>
    </source>
</evidence>
<protein>
    <recommendedName>
        <fullName evidence="10">PFU domain-containing protein</fullName>
    </recommendedName>
</protein>
<dbReference type="PROSITE" id="PS50082">
    <property type="entry name" value="WD_REPEATS_2"/>
    <property type="match status" value="4"/>
</dbReference>
<sequence>MFKLSATLSGHHDDIKGVANLSDDSIVTVSRDKTGGVWERQGTVNFSLEKMLISHNGYVNSVSVLEIHNNSYIVTGGSDKIIYVWDSMDCSEPIYSLIGHEENVCVLAALKNGGIVSGSWDKTAKVWIDYQCVYTLKGHSSAIWAVSQLEDGTILTGSADRTICQWNGEKLIKTYKGHEDCVRALVPLSENKFASASNDGSIRIWDTQGNCLSNLYGHDSFIYALGVLPSNELVSSSEDRTIKIWKNNENIQTIILPATSIWCLSILKNGDIVCGTSNNNAYIFTRDQARLADIDTLNSFNEANAKFSESKKIKDKLDTERLPGPERLLQPGTKDQQIIMVRQGVEVEAHQWDANSSSWLKVGVVTDAVGQERKQLFEGKEYDYVFSVDLEDGLPNKKLPYNSSENPYNAAQNFINRNEISQTYLDQIASFIIQNTGGAQLGQGNKDLDPFTGQNKYIPGTEASSNYENPINKKNESSTLTHQGFSFPKNYVLMVSANTSAIINKFSEFNNQVGEEFKGLELANGETQCIKDLSTFLAKKDNEITDHINPKLDILVNTLKSWPEKYRFPLLDLLRLLVARNMSEETLINHIQQGESLYNFISDITKLPDALKPNMKNDQQLQVRITMGVRMLANMISHKPGRNQVVLSSKKLLEVFMEMANGSMNKSMALAVSTFLLNFAIMVYRAKNLLDESPIYPTDFGVNQCCDTLLSISRKLIENEIELCEKSNFKSSNELNSDALIRLVSIFGVLLLTDKERTRIFIKNEGMVDILNKLPKIDPSSQLSNACGLALSLAI</sequence>
<name>A0A2U1J4F0_SMIAN</name>
<dbReference type="Pfam" id="PF09070">
    <property type="entry name" value="PFU"/>
    <property type="match status" value="1"/>
</dbReference>
<dbReference type="InterPro" id="IPR020472">
    <property type="entry name" value="WD40_PAC1"/>
</dbReference>
<dbReference type="GO" id="GO:0043161">
    <property type="term" value="P:proteasome-mediated ubiquitin-dependent protein catabolic process"/>
    <property type="evidence" value="ECO:0007669"/>
    <property type="project" value="TreeGrafter"/>
</dbReference>
<evidence type="ECO:0000259" key="7">
    <source>
        <dbReference type="PROSITE" id="PS51396"/>
    </source>
</evidence>
<dbReference type="PROSITE" id="PS51396">
    <property type="entry name" value="PUL"/>
    <property type="match status" value="1"/>
</dbReference>
<dbReference type="SUPFAM" id="SSF50978">
    <property type="entry name" value="WD40 repeat-like"/>
    <property type="match status" value="1"/>
</dbReference>
<dbReference type="Proteomes" id="UP000245591">
    <property type="component" value="Unassembled WGS sequence"/>
</dbReference>
<keyword evidence="2" id="KW-0963">Cytoplasm</keyword>
<proteinExistence type="predicted"/>
<evidence type="ECO:0000313" key="9">
    <source>
        <dbReference type="Proteomes" id="UP000245591"/>
    </source>
</evidence>
<evidence type="ECO:0000256" key="5">
    <source>
        <dbReference type="PROSITE-ProRule" id="PRU00221"/>
    </source>
</evidence>
<feature type="repeat" description="WD" evidence="5">
    <location>
        <begin position="136"/>
        <end position="167"/>
    </location>
</feature>
<dbReference type="EMBL" id="MBFU01000375">
    <property type="protein sequence ID" value="PVZ99923.1"/>
    <property type="molecule type" value="Genomic_DNA"/>
</dbReference>
<gene>
    <name evidence="8" type="ORF">BB558_004037</name>
</gene>
<evidence type="ECO:0000313" key="8">
    <source>
        <dbReference type="EMBL" id="PVZ99923.1"/>
    </source>
</evidence>
<feature type="repeat" description="WD" evidence="5">
    <location>
        <begin position="215"/>
        <end position="246"/>
    </location>
</feature>
<keyword evidence="9" id="KW-1185">Reference proteome</keyword>
<dbReference type="PRINTS" id="PR00320">
    <property type="entry name" value="GPROTEINBRPT"/>
</dbReference>
<dbReference type="InterPro" id="IPR015155">
    <property type="entry name" value="PFU"/>
</dbReference>
<dbReference type="Pfam" id="PF08324">
    <property type="entry name" value="PUL"/>
    <property type="match status" value="1"/>
</dbReference>
<dbReference type="SMART" id="SM00320">
    <property type="entry name" value="WD40"/>
    <property type="match status" value="7"/>
</dbReference>
<accession>A0A2U1J4F0</accession>
<dbReference type="InterPro" id="IPR038122">
    <property type="entry name" value="PFU_sf"/>
</dbReference>
<comment type="caution">
    <text evidence="8">The sequence shown here is derived from an EMBL/GenBank/DDBJ whole genome shotgun (WGS) entry which is preliminary data.</text>
</comment>
<dbReference type="InterPro" id="IPR036322">
    <property type="entry name" value="WD40_repeat_dom_sf"/>
</dbReference>
<keyword evidence="4" id="KW-0677">Repeat</keyword>
<dbReference type="Pfam" id="PF00400">
    <property type="entry name" value="WD40"/>
    <property type="match status" value="6"/>
</dbReference>
<evidence type="ECO:0000259" key="6">
    <source>
        <dbReference type="PROSITE" id="PS51394"/>
    </source>
</evidence>
<feature type="domain" description="PUL" evidence="7">
    <location>
        <begin position="483"/>
        <end position="793"/>
    </location>
</feature>
<dbReference type="GO" id="GO:0043130">
    <property type="term" value="F:ubiquitin binding"/>
    <property type="evidence" value="ECO:0007669"/>
    <property type="project" value="TreeGrafter"/>
</dbReference>
<evidence type="ECO:0000256" key="4">
    <source>
        <dbReference type="ARBA" id="ARBA00022737"/>
    </source>
</evidence>
<organism evidence="8 9">
    <name type="scientific">Smittium angustum</name>
    <dbReference type="NCBI Taxonomy" id="133377"/>
    <lineage>
        <taxon>Eukaryota</taxon>
        <taxon>Fungi</taxon>
        <taxon>Fungi incertae sedis</taxon>
        <taxon>Zoopagomycota</taxon>
        <taxon>Kickxellomycotina</taxon>
        <taxon>Harpellomycetes</taxon>
        <taxon>Harpellales</taxon>
        <taxon>Legeriomycetaceae</taxon>
        <taxon>Smittium</taxon>
    </lineage>
</organism>
<feature type="repeat" description="WD" evidence="5">
    <location>
        <begin position="175"/>
        <end position="206"/>
    </location>
</feature>
<reference evidence="8 9" key="1">
    <citation type="journal article" date="2018" name="MBio">
        <title>Comparative Genomics Reveals the Core Gene Toolbox for the Fungus-Insect Symbiosis.</title>
        <authorList>
            <person name="Wang Y."/>
            <person name="Stata M."/>
            <person name="Wang W."/>
            <person name="Stajich J.E."/>
            <person name="White M.M."/>
            <person name="Moncalvo J.M."/>
        </authorList>
    </citation>
    <scope>NUCLEOTIDE SEQUENCE [LARGE SCALE GENOMIC DNA]</scope>
    <source>
        <strain evidence="8 9">AUS-126-30</strain>
    </source>
</reference>
<keyword evidence="3 5" id="KW-0853">WD repeat</keyword>
<dbReference type="GO" id="GO:0005737">
    <property type="term" value="C:cytoplasm"/>
    <property type="evidence" value="ECO:0007669"/>
    <property type="project" value="UniProtKB-SubCell"/>
</dbReference>
<comment type="subcellular location">
    <subcellularLocation>
        <location evidence="1">Cytoplasm</location>
    </subcellularLocation>
</comment>
<dbReference type="PROSITE" id="PS51394">
    <property type="entry name" value="PFU"/>
    <property type="match status" value="1"/>
</dbReference>
<feature type="repeat" description="WD" evidence="5">
    <location>
        <begin position="52"/>
        <end position="86"/>
    </location>
</feature>
<evidence type="ECO:0008006" key="10">
    <source>
        <dbReference type="Google" id="ProtNLM"/>
    </source>
</evidence>
<dbReference type="Gene3D" id="3.10.20.870">
    <property type="entry name" value="PFU (PLAA family ubiquitin binding), C-terminal domain"/>
    <property type="match status" value="1"/>
</dbReference>
<dbReference type="CDD" id="cd00200">
    <property type="entry name" value="WD40"/>
    <property type="match status" value="1"/>
</dbReference>
<dbReference type="InterPro" id="IPR001680">
    <property type="entry name" value="WD40_rpt"/>
</dbReference>
<dbReference type="PROSITE" id="PS50294">
    <property type="entry name" value="WD_REPEATS_REGION"/>
    <property type="match status" value="3"/>
</dbReference>
<dbReference type="Gene3D" id="2.130.10.10">
    <property type="entry name" value="YVTN repeat-like/Quinoprotein amine dehydrogenase"/>
    <property type="match status" value="1"/>
</dbReference>
<dbReference type="GO" id="GO:0005634">
    <property type="term" value="C:nucleus"/>
    <property type="evidence" value="ECO:0007669"/>
    <property type="project" value="TreeGrafter"/>
</dbReference>
<dbReference type="InterPro" id="IPR011989">
    <property type="entry name" value="ARM-like"/>
</dbReference>
<dbReference type="PANTHER" id="PTHR19849:SF0">
    <property type="entry name" value="PHOSPHOLIPASE A-2-ACTIVATING PROTEIN"/>
    <property type="match status" value="1"/>
</dbReference>
<dbReference type="GO" id="GO:0010992">
    <property type="term" value="P:ubiquitin recycling"/>
    <property type="evidence" value="ECO:0007669"/>
    <property type="project" value="TreeGrafter"/>
</dbReference>
<dbReference type="AlphaFoldDB" id="A0A2U1J4F0"/>
<dbReference type="InterPro" id="IPR015943">
    <property type="entry name" value="WD40/YVTN_repeat-like_dom_sf"/>
</dbReference>
<dbReference type="InterPro" id="IPR013535">
    <property type="entry name" value="PUL_dom"/>
</dbReference>
<evidence type="ECO:0000256" key="3">
    <source>
        <dbReference type="ARBA" id="ARBA00022574"/>
    </source>
</evidence>
<feature type="domain" description="PFU" evidence="6">
    <location>
        <begin position="351"/>
        <end position="446"/>
    </location>
</feature>